<organism evidence="6 7">
    <name type="scientific">Monosiga brevicollis</name>
    <name type="common">Choanoflagellate</name>
    <dbReference type="NCBI Taxonomy" id="81824"/>
    <lineage>
        <taxon>Eukaryota</taxon>
        <taxon>Choanoflagellata</taxon>
        <taxon>Craspedida</taxon>
        <taxon>Salpingoecidae</taxon>
        <taxon>Monosiga</taxon>
    </lineage>
</organism>
<sequence>MGFWYSPRSSPVIHAQYTTEQQHASTLQRDQLRLELAASFRLNGVATAMVAITLPKQLRDTVVLSFADAKISAIQFEPSTRTLITQKLINLEIEAVYGSKVNADLPPVLQADPLHRCIGALVYGCRLVIIPAHALQPRTNVQFRVIDLEKLSSPLGQAKSFCFLTGYTTPTALLLHEPRPVWVGRHAVGRDSCVLSALSCELDTTDDFAPTVWAKDSLPSDCFALVPTPQPLGGALIVSPNMVLHTNQASSSAVAVNAIAARATGYPHTTQAGLSLNLDNARVTFITSVDAIFSLQSGQLYRIGLRSDDGTPAPKRPHKAVASRSTEDLDIYGADLHHRGQGQRNYMVHVLDRLPNLAPVLAITPALPASVSVEDGLHGRPPIDTLVTAGRDDHASLAQLYNGFRPKVQLSTQEFSKTRDVWALHVPVKGNRSDAADKGSRRSHGALILSQSSGTGVLAIRNGLKTSPINRLVTSRALFLTRGFERLAEIRVPGGQKIRSASVADPFVMTLMSDHSVHMFVLNPVTKTLDHIECTPCWQGVVKSITLCQDVSRILHLHSAALLDELKNESEQRLESASTATQSSAVVEATPNSTEVEGATAQPATRGMLVADDEDDFLYGEAEAEPDTKTTMPTPTPTVSKPGQNVAPSQTMAESATYGIFDAAELGPSVATSDDYAAPTYWALITTESGALYICTVPDLKIAFHCPSFGDGHSLVWDRLPNQAIPQAGDGADAPDEARNDDDAHGSEEYIVETLLIGLGQGQRPHLLARTSDHHLLMYEVFPVVPSVTEASVRRLKPFQNIAGCDGVCVTGPRPLLVACGHQLKAITIVPLALEDAVKTFHPLHMDDVENGFIYFTKAGTLCCATAPDGLMLNRGVLARRAVLGRTIQKIAFDLDSRLAALLLMEPRPELKPSRGNNDPPSNELPNISYRPDEPKALTPFFQLQLLSPKSMKLLPDTRIEYDLHHHVTSFAAVRLSSSLNSTGKQNYIAVGVTLLEGQRATTTGFVDFYTVDVHDGKETRLEKRASCKQPGCVSAMDCTEDGFLVAAVGQRLGSKIYVWNFQDGQELQPLAYFEAGIYTSCIRVIKNLAIVGDYESGVQLLRFSRQKGLQQMPVFRGTKHRFYSLVKVGADPHKSNCYCADFVVRESDLAMIYGDADGNLVALDYDADSPDTRGGRILVRSANFHLGTRLSAMLRLQAAPVVRAPGGLAEAQKCHVVHTFGIEGQQGVVIPLHEAEYRRLEMLQKKLVSHSSLAGLHPFQFRAFKSSIWRPRSFAQGILDGALLRQYFCLGRREQLDVAEQLGVSAQQLERDMAHALDAAFYL</sequence>
<accession>A9V3K9</accession>
<dbReference type="Gene3D" id="2.130.10.10">
    <property type="entry name" value="YVTN repeat-like/Quinoprotein amine dehydrogenase"/>
    <property type="match status" value="3"/>
</dbReference>
<feature type="region of interest" description="Disordered" evidence="3">
    <location>
        <begin position="622"/>
        <end position="647"/>
    </location>
</feature>
<evidence type="ECO:0000256" key="2">
    <source>
        <dbReference type="ARBA" id="ARBA00014577"/>
    </source>
</evidence>
<evidence type="ECO:0000313" key="7">
    <source>
        <dbReference type="Proteomes" id="UP000001357"/>
    </source>
</evidence>
<dbReference type="EMBL" id="CH991557">
    <property type="protein sequence ID" value="EDQ87831.1"/>
    <property type="molecule type" value="Genomic_DNA"/>
</dbReference>
<comment type="similarity">
    <text evidence="1">Belongs to the DDB1 family.</text>
</comment>
<feature type="domain" description="RSE1/DDB1/CPSF1 second beta-propeller" evidence="5">
    <location>
        <begin position="485"/>
        <end position="862"/>
    </location>
</feature>
<dbReference type="FunCoup" id="A9V3K9">
    <property type="interactions" value="1413"/>
</dbReference>
<dbReference type="Proteomes" id="UP000001357">
    <property type="component" value="Unassembled WGS sequence"/>
</dbReference>
<name>A9V3K9_MONBE</name>
<dbReference type="KEGG" id="mbr:MONBRDRAFT_33188"/>
<dbReference type="InterPro" id="IPR011047">
    <property type="entry name" value="Quinoprotein_ADH-like_sf"/>
</dbReference>
<evidence type="ECO:0000313" key="6">
    <source>
        <dbReference type="EMBL" id="EDQ87831.1"/>
    </source>
</evidence>
<protein>
    <recommendedName>
        <fullName evidence="2">DNA damage-binding protein 1</fullName>
    </recommendedName>
</protein>
<dbReference type="InterPro" id="IPR050358">
    <property type="entry name" value="RSE1/DDB1/CFT1"/>
</dbReference>
<dbReference type="PANTHER" id="PTHR10644">
    <property type="entry name" value="DNA REPAIR/RNA PROCESSING CPSF FAMILY"/>
    <property type="match status" value="1"/>
</dbReference>
<dbReference type="OMA" id="PMTKFKL"/>
<feature type="domain" description="RSE1/DDB1/CPSF1 C-terminal" evidence="4">
    <location>
        <begin position="942"/>
        <end position="1289"/>
    </location>
</feature>
<dbReference type="SUPFAM" id="SSF50998">
    <property type="entry name" value="Quinoprotein alcohol dehydrogenase-like"/>
    <property type="match status" value="1"/>
</dbReference>
<proteinExistence type="inferred from homology"/>
<evidence type="ECO:0000259" key="5">
    <source>
        <dbReference type="Pfam" id="PF23726"/>
    </source>
</evidence>
<feature type="region of interest" description="Disordered" evidence="3">
    <location>
        <begin position="573"/>
        <end position="607"/>
    </location>
</feature>
<feature type="compositionally biased region" description="Low complexity" evidence="3">
    <location>
        <begin position="575"/>
        <end position="590"/>
    </location>
</feature>
<evidence type="ECO:0000259" key="4">
    <source>
        <dbReference type="Pfam" id="PF03178"/>
    </source>
</evidence>
<dbReference type="InParanoid" id="A9V3K9"/>
<keyword evidence="7" id="KW-1185">Reference proteome</keyword>
<dbReference type="GO" id="GO:0005634">
    <property type="term" value="C:nucleus"/>
    <property type="evidence" value="ECO:0000318"/>
    <property type="project" value="GO_Central"/>
</dbReference>
<dbReference type="GeneID" id="5892586"/>
<dbReference type="STRING" id="81824.A9V3K9"/>
<reference evidence="6 7" key="1">
    <citation type="journal article" date="2008" name="Nature">
        <title>The genome of the choanoflagellate Monosiga brevicollis and the origin of metazoans.</title>
        <authorList>
            <consortium name="JGI Sequencing"/>
            <person name="King N."/>
            <person name="Westbrook M.J."/>
            <person name="Young S.L."/>
            <person name="Kuo A."/>
            <person name="Abedin M."/>
            <person name="Chapman J."/>
            <person name="Fairclough S."/>
            <person name="Hellsten U."/>
            <person name="Isogai Y."/>
            <person name="Letunic I."/>
            <person name="Marr M."/>
            <person name="Pincus D."/>
            <person name="Putnam N."/>
            <person name="Rokas A."/>
            <person name="Wright K.J."/>
            <person name="Zuzow R."/>
            <person name="Dirks W."/>
            <person name="Good M."/>
            <person name="Goodstein D."/>
            <person name="Lemons D."/>
            <person name="Li W."/>
            <person name="Lyons J.B."/>
            <person name="Morris A."/>
            <person name="Nichols S."/>
            <person name="Richter D.J."/>
            <person name="Salamov A."/>
            <person name="Bork P."/>
            <person name="Lim W.A."/>
            <person name="Manning G."/>
            <person name="Miller W.T."/>
            <person name="McGinnis W."/>
            <person name="Shapiro H."/>
            <person name="Tjian R."/>
            <person name="Grigoriev I.V."/>
            <person name="Rokhsar D."/>
        </authorList>
    </citation>
    <scope>NUCLEOTIDE SEQUENCE [LARGE SCALE GENOMIC DNA]</scope>
    <source>
        <strain evidence="7">MX1 / ATCC 50154</strain>
    </source>
</reference>
<dbReference type="RefSeq" id="XP_001747364.1">
    <property type="nucleotide sequence ID" value="XM_001747312.1"/>
</dbReference>
<dbReference type="GO" id="GO:0003676">
    <property type="term" value="F:nucleic acid binding"/>
    <property type="evidence" value="ECO:0007669"/>
    <property type="project" value="InterPro"/>
</dbReference>
<dbReference type="InterPro" id="IPR058543">
    <property type="entry name" value="Beta-prop_RSE1/DDB1/CPSF1_2nd"/>
</dbReference>
<evidence type="ECO:0000256" key="1">
    <source>
        <dbReference type="ARBA" id="ARBA00007453"/>
    </source>
</evidence>
<dbReference type="InterPro" id="IPR015943">
    <property type="entry name" value="WD40/YVTN_repeat-like_dom_sf"/>
</dbReference>
<dbReference type="Pfam" id="PF03178">
    <property type="entry name" value="CPSF_A"/>
    <property type="match status" value="1"/>
</dbReference>
<dbReference type="GO" id="GO:0005847">
    <property type="term" value="C:mRNA cleavage and polyadenylation specificity factor complex"/>
    <property type="evidence" value="ECO:0000318"/>
    <property type="project" value="GO_Central"/>
</dbReference>
<evidence type="ECO:0000256" key="3">
    <source>
        <dbReference type="SAM" id="MobiDB-lite"/>
    </source>
</evidence>
<dbReference type="InterPro" id="IPR004871">
    <property type="entry name" value="RSE1/DDB1/CPSF1_C"/>
</dbReference>
<dbReference type="Pfam" id="PF23726">
    <property type="entry name" value="Beta-prop_RSE1_2nd"/>
    <property type="match status" value="1"/>
</dbReference>
<dbReference type="eggNOG" id="KOG1896">
    <property type="taxonomic scope" value="Eukaryota"/>
</dbReference>
<gene>
    <name evidence="6" type="ORF">MONBRDRAFT_33188</name>
</gene>